<evidence type="ECO:0000313" key="2">
    <source>
        <dbReference type="EMBL" id="KCW86504.1"/>
    </source>
</evidence>
<reference evidence="2" key="1">
    <citation type="submission" date="2013-07" db="EMBL/GenBank/DDBJ databases">
        <title>The genome of Eucalyptus grandis.</title>
        <authorList>
            <person name="Schmutz J."/>
            <person name="Hayes R."/>
            <person name="Myburg A."/>
            <person name="Tuskan G."/>
            <person name="Grattapaglia D."/>
            <person name="Rokhsar D.S."/>
        </authorList>
    </citation>
    <scope>NUCLEOTIDE SEQUENCE</scope>
    <source>
        <tissue evidence="2">Leaf extractions</tissue>
    </source>
</reference>
<dbReference type="InParanoid" id="A0A059D7Q9"/>
<feature type="region of interest" description="Disordered" evidence="1">
    <location>
        <begin position="78"/>
        <end position="112"/>
    </location>
</feature>
<accession>A0A059D7Q9</accession>
<name>A0A059D7Q9_EUCGR</name>
<feature type="compositionally biased region" description="Basic and acidic residues" evidence="1">
    <location>
        <begin position="171"/>
        <end position="189"/>
    </location>
</feature>
<feature type="compositionally biased region" description="Basic and acidic residues" evidence="1">
    <location>
        <begin position="146"/>
        <end position="160"/>
    </location>
</feature>
<sequence>MASDVQLSSCRLRRPHRKAQMLPRSPLKGPTRPCVRHNLSFLLLHPATHRRPYQAHELHLPHGASVFCPAIGHARNHRLPSPPRPLVAPDRKPPRQLARHSNTGTAAGLVPTDHHFTRKEATWRRIYQNEARAVLNWAHATPNRLHRDQINKPRPGHELVEMGMTNLSKQRSRDLKEMSRDNGRERSKDGGGNGNGFRQQRWSSQGRRQWWG</sequence>
<gene>
    <name evidence="2" type="ORF">EUGRSUZ_B03158</name>
</gene>
<feature type="compositionally biased region" description="Low complexity" evidence="1">
    <location>
        <begin position="196"/>
        <end position="212"/>
    </location>
</feature>
<protein>
    <submittedName>
        <fullName evidence="2">Uncharacterized protein</fullName>
    </submittedName>
</protein>
<feature type="region of interest" description="Disordered" evidence="1">
    <location>
        <begin position="1"/>
        <end position="30"/>
    </location>
</feature>
<proteinExistence type="predicted"/>
<feature type="region of interest" description="Disordered" evidence="1">
    <location>
        <begin position="146"/>
        <end position="212"/>
    </location>
</feature>
<dbReference type="Gramene" id="KCW86504">
    <property type="protein sequence ID" value="KCW86504"/>
    <property type="gene ID" value="EUGRSUZ_B03158"/>
</dbReference>
<dbReference type="AlphaFoldDB" id="A0A059D7Q9"/>
<evidence type="ECO:0000256" key="1">
    <source>
        <dbReference type="SAM" id="MobiDB-lite"/>
    </source>
</evidence>
<dbReference type="EMBL" id="KK198754">
    <property type="protein sequence ID" value="KCW86504.1"/>
    <property type="molecule type" value="Genomic_DNA"/>
</dbReference>
<organism evidence="2">
    <name type="scientific">Eucalyptus grandis</name>
    <name type="common">Flooded gum</name>
    <dbReference type="NCBI Taxonomy" id="71139"/>
    <lineage>
        <taxon>Eukaryota</taxon>
        <taxon>Viridiplantae</taxon>
        <taxon>Streptophyta</taxon>
        <taxon>Embryophyta</taxon>
        <taxon>Tracheophyta</taxon>
        <taxon>Spermatophyta</taxon>
        <taxon>Magnoliopsida</taxon>
        <taxon>eudicotyledons</taxon>
        <taxon>Gunneridae</taxon>
        <taxon>Pentapetalae</taxon>
        <taxon>rosids</taxon>
        <taxon>malvids</taxon>
        <taxon>Myrtales</taxon>
        <taxon>Myrtaceae</taxon>
        <taxon>Myrtoideae</taxon>
        <taxon>Eucalypteae</taxon>
        <taxon>Eucalyptus</taxon>
    </lineage>
</organism>